<dbReference type="AlphaFoldDB" id="F0ZP21"/>
<gene>
    <name evidence="1" type="ORF">DICPUDRAFT_153493</name>
</gene>
<evidence type="ECO:0000313" key="2">
    <source>
        <dbReference type="Proteomes" id="UP000001064"/>
    </source>
</evidence>
<dbReference type="VEuPathDB" id="AmoebaDB:DICPUDRAFT_153493"/>
<evidence type="ECO:0000313" key="1">
    <source>
        <dbReference type="EMBL" id="EGC34283.1"/>
    </source>
</evidence>
<dbReference type="InParanoid" id="F0ZP21"/>
<accession>F0ZP21</accession>
<dbReference type="GeneID" id="10500076"/>
<dbReference type="eggNOG" id="ENOG502RHRB">
    <property type="taxonomic scope" value="Eukaryota"/>
</dbReference>
<organism evidence="1 2">
    <name type="scientific">Dictyostelium purpureum</name>
    <name type="common">Slime mold</name>
    <dbReference type="NCBI Taxonomy" id="5786"/>
    <lineage>
        <taxon>Eukaryota</taxon>
        <taxon>Amoebozoa</taxon>
        <taxon>Evosea</taxon>
        <taxon>Eumycetozoa</taxon>
        <taxon>Dictyostelia</taxon>
        <taxon>Dictyosteliales</taxon>
        <taxon>Dictyosteliaceae</taxon>
        <taxon>Dictyostelium</taxon>
    </lineage>
</organism>
<proteinExistence type="predicted"/>
<dbReference type="PANTHER" id="PTHR32556:SF7">
    <property type="entry name" value="F-BOX DOMAIN-CONTAINING PROTEIN-RELATED"/>
    <property type="match status" value="1"/>
</dbReference>
<keyword evidence="2" id="KW-1185">Reference proteome</keyword>
<dbReference type="FunCoup" id="F0ZP21">
    <property type="interactions" value="2"/>
</dbReference>
<dbReference type="PANTHER" id="PTHR32556">
    <property type="entry name" value="F-BOX DOMAIN-CONTAINING PROTEIN-RELATED-RELATED"/>
    <property type="match status" value="1"/>
</dbReference>
<name>F0ZP21_DICPU</name>
<dbReference type="Proteomes" id="UP000001064">
    <property type="component" value="Unassembled WGS sequence"/>
</dbReference>
<dbReference type="RefSeq" id="XP_003289165.1">
    <property type="nucleotide sequence ID" value="XM_003289117.1"/>
</dbReference>
<reference evidence="2" key="1">
    <citation type="journal article" date="2011" name="Genome Biol.">
        <title>Comparative genomics of the social amoebae Dictyostelium discoideum and Dictyostelium purpureum.</title>
        <authorList>
            <consortium name="US DOE Joint Genome Institute (JGI-PGF)"/>
            <person name="Sucgang R."/>
            <person name="Kuo A."/>
            <person name="Tian X."/>
            <person name="Salerno W."/>
            <person name="Parikh A."/>
            <person name="Feasley C.L."/>
            <person name="Dalin E."/>
            <person name="Tu H."/>
            <person name="Huang E."/>
            <person name="Barry K."/>
            <person name="Lindquist E."/>
            <person name="Shapiro H."/>
            <person name="Bruce D."/>
            <person name="Schmutz J."/>
            <person name="Salamov A."/>
            <person name="Fey P."/>
            <person name="Gaudet P."/>
            <person name="Anjard C."/>
            <person name="Babu M.M."/>
            <person name="Basu S."/>
            <person name="Bushmanova Y."/>
            <person name="van der Wel H."/>
            <person name="Katoh-Kurasawa M."/>
            <person name="Dinh C."/>
            <person name="Coutinho P.M."/>
            <person name="Saito T."/>
            <person name="Elias M."/>
            <person name="Schaap P."/>
            <person name="Kay R.R."/>
            <person name="Henrissat B."/>
            <person name="Eichinger L."/>
            <person name="Rivero F."/>
            <person name="Putnam N.H."/>
            <person name="West C.M."/>
            <person name="Loomis W.F."/>
            <person name="Chisholm R.L."/>
            <person name="Shaulsky G."/>
            <person name="Strassmann J.E."/>
            <person name="Queller D.C."/>
            <person name="Kuspa A."/>
            <person name="Grigoriev I.V."/>
        </authorList>
    </citation>
    <scope>NUCLEOTIDE SEQUENCE [LARGE SCALE GENOMIC DNA]</scope>
    <source>
        <strain evidence="2">QSDP1</strain>
    </source>
</reference>
<dbReference type="EMBL" id="GL871103">
    <property type="protein sequence ID" value="EGC34283.1"/>
    <property type="molecule type" value="Genomic_DNA"/>
</dbReference>
<sequence>MDEAMQPNLPVYLQKYILNLLCTHIHYYSKSIDPLTVGYTYRDKENEIKSYMINVGLVSKLFFKIISGTHVCIDLNHLNLDSFNKYKIKKINNNNNNSSKIIKIENIEVLKLHYDQTMKSFYRKTFKHGRVLDISIPIETINEQIKQMKSLKKIVLRNVNTIKHTLKFLDELVIPPELNIEQIKVLEFRISQKTTKAIVENLYFKVKKLHTIVLEEYEEEELLFQIFKYWFHSIKQFFKISDCSFPIIKFSGNILSGEEIIENRNPSGIERGNSINYLQNIVYYHFQDSGISLKELYCILKASPNLQFLSIQICLERLDYLFSGQIDRDRLKCKCRSIFYDNDQATIEVYMDERGISANQEDVIQEYHRNTVEEALHFWKLIKKLDNFSKLKMVGISHSCTLMFLF</sequence>
<dbReference type="OMA" id="PNITHYR"/>
<dbReference type="OrthoDB" id="23843at2759"/>
<dbReference type="KEGG" id="dpp:DICPUDRAFT_153493"/>
<protein>
    <submittedName>
        <fullName evidence="1">Uncharacterized protein</fullName>
    </submittedName>
</protein>